<dbReference type="Proteomes" id="UP000034508">
    <property type="component" value="Unassembled WGS sequence"/>
</dbReference>
<comment type="caution">
    <text evidence="1">The sequence shown here is derived from an EMBL/GenBank/DDBJ whole genome shotgun (WGS) entry which is preliminary data.</text>
</comment>
<proteinExistence type="predicted"/>
<protein>
    <submittedName>
        <fullName evidence="1">Uncharacterized protein</fullName>
    </submittedName>
</protein>
<organism evidence="1 2">
    <name type="scientific">Berkelbacteria bacterium GW2011_GWA1_36_9</name>
    <dbReference type="NCBI Taxonomy" id="1618331"/>
    <lineage>
        <taxon>Bacteria</taxon>
        <taxon>Candidatus Berkelbacteria</taxon>
    </lineage>
</organism>
<dbReference type="EMBL" id="LBSM01000014">
    <property type="protein sequence ID" value="KKQ17873.1"/>
    <property type="molecule type" value="Genomic_DNA"/>
</dbReference>
<dbReference type="AlphaFoldDB" id="A0A0G0FFK0"/>
<gene>
    <name evidence="1" type="ORF">US31_C0014G0009</name>
</gene>
<name>A0A0G0FFK0_9BACT</name>
<reference evidence="1 2" key="1">
    <citation type="journal article" date="2015" name="Nature">
        <title>rRNA introns, odd ribosomes, and small enigmatic genomes across a large radiation of phyla.</title>
        <authorList>
            <person name="Brown C.T."/>
            <person name="Hug L.A."/>
            <person name="Thomas B.C."/>
            <person name="Sharon I."/>
            <person name="Castelle C.J."/>
            <person name="Singh A."/>
            <person name="Wilkins M.J."/>
            <person name="Williams K.H."/>
            <person name="Banfield J.F."/>
        </authorList>
    </citation>
    <scope>NUCLEOTIDE SEQUENCE [LARGE SCALE GENOMIC DNA]</scope>
</reference>
<sequence>MTKTRRYLTLIENKIENLDFIFLNKIQVHLSYKNLYFLACLSEVIHEESNNTSAVVKNFNMNDLLSYLNKKAEYLYLNSNISEQLQMVILAKNGVD</sequence>
<accession>A0A0G0FFK0</accession>
<evidence type="ECO:0000313" key="1">
    <source>
        <dbReference type="EMBL" id="KKQ17873.1"/>
    </source>
</evidence>
<evidence type="ECO:0000313" key="2">
    <source>
        <dbReference type="Proteomes" id="UP000034508"/>
    </source>
</evidence>